<dbReference type="SUPFAM" id="SSF52540">
    <property type="entry name" value="P-loop containing nucleoside triphosphate hydrolases"/>
    <property type="match status" value="1"/>
</dbReference>
<dbReference type="EMBL" id="AVCI01000014">
    <property type="protein sequence ID" value="KFN42201.1"/>
    <property type="molecule type" value="Genomic_DNA"/>
</dbReference>
<dbReference type="InterPro" id="IPR050221">
    <property type="entry name" value="26S_Proteasome_ATPase"/>
</dbReference>
<organism evidence="5 6">
    <name type="scientific">Arenimonas oryziterrae DSM 21050 = YC6267</name>
    <dbReference type="NCBI Taxonomy" id="1121015"/>
    <lineage>
        <taxon>Bacteria</taxon>
        <taxon>Pseudomonadati</taxon>
        <taxon>Pseudomonadota</taxon>
        <taxon>Gammaproteobacteria</taxon>
        <taxon>Lysobacterales</taxon>
        <taxon>Lysobacteraceae</taxon>
        <taxon>Arenimonas</taxon>
    </lineage>
</organism>
<comment type="similarity">
    <text evidence="1">Belongs to the AAA ATPase family.</text>
</comment>
<dbReference type="PANTHER" id="PTHR23073">
    <property type="entry name" value="26S PROTEASOME REGULATORY SUBUNIT"/>
    <property type="match status" value="1"/>
</dbReference>
<dbReference type="InterPro" id="IPR003959">
    <property type="entry name" value="ATPase_AAA_core"/>
</dbReference>
<dbReference type="SMART" id="SM00382">
    <property type="entry name" value="AAA"/>
    <property type="match status" value="1"/>
</dbReference>
<dbReference type="AlphaFoldDB" id="A0A091AS45"/>
<protein>
    <recommendedName>
        <fullName evidence="4">AAA+ ATPase domain-containing protein</fullName>
    </recommendedName>
</protein>
<evidence type="ECO:0000313" key="6">
    <source>
        <dbReference type="Proteomes" id="UP000029385"/>
    </source>
</evidence>
<evidence type="ECO:0000256" key="1">
    <source>
        <dbReference type="ARBA" id="ARBA00006914"/>
    </source>
</evidence>
<dbReference type="Gene3D" id="3.40.50.300">
    <property type="entry name" value="P-loop containing nucleotide triphosphate hydrolases"/>
    <property type="match status" value="1"/>
</dbReference>
<dbReference type="GO" id="GO:0005524">
    <property type="term" value="F:ATP binding"/>
    <property type="evidence" value="ECO:0007669"/>
    <property type="project" value="UniProtKB-KW"/>
</dbReference>
<dbReference type="Pfam" id="PF00004">
    <property type="entry name" value="AAA"/>
    <property type="match status" value="1"/>
</dbReference>
<dbReference type="InterPro" id="IPR027417">
    <property type="entry name" value="P-loop_NTPase"/>
</dbReference>
<dbReference type="eggNOG" id="COG0464">
    <property type="taxonomic scope" value="Bacteria"/>
</dbReference>
<reference evidence="5 6" key="1">
    <citation type="submission" date="2013-09" db="EMBL/GenBank/DDBJ databases">
        <title>Genome sequencing of Arenimonas oryziterrae.</title>
        <authorList>
            <person name="Chen F."/>
            <person name="Wang G."/>
        </authorList>
    </citation>
    <scope>NUCLEOTIDE SEQUENCE [LARGE SCALE GENOMIC DNA]</scope>
    <source>
        <strain evidence="5 6">YC6267</strain>
    </source>
</reference>
<dbReference type="InterPro" id="IPR003593">
    <property type="entry name" value="AAA+_ATPase"/>
</dbReference>
<gene>
    <name evidence="5" type="ORF">N789_14535</name>
</gene>
<dbReference type="PATRIC" id="fig|1121015.4.peg.2371"/>
<keyword evidence="6" id="KW-1185">Reference proteome</keyword>
<name>A0A091AS45_9GAMM</name>
<dbReference type="STRING" id="1121015.GCA_000420545_02179"/>
<comment type="caution">
    <text evidence="5">The sequence shown here is derived from an EMBL/GenBank/DDBJ whole genome shotgun (WGS) entry which is preliminary data.</text>
</comment>
<accession>A0A091AS45</accession>
<evidence type="ECO:0000256" key="3">
    <source>
        <dbReference type="ARBA" id="ARBA00022840"/>
    </source>
</evidence>
<evidence type="ECO:0000313" key="5">
    <source>
        <dbReference type="EMBL" id="KFN42201.1"/>
    </source>
</evidence>
<keyword evidence="3" id="KW-0067">ATP-binding</keyword>
<evidence type="ECO:0000256" key="2">
    <source>
        <dbReference type="ARBA" id="ARBA00022741"/>
    </source>
</evidence>
<dbReference type="GO" id="GO:0016887">
    <property type="term" value="F:ATP hydrolysis activity"/>
    <property type="evidence" value="ECO:0007669"/>
    <property type="project" value="InterPro"/>
</dbReference>
<feature type="domain" description="AAA+ ATPase" evidence="4">
    <location>
        <begin position="479"/>
        <end position="611"/>
    </location>
</feature>
<dbReference type="Proteomes" id="UP000029385">
    <property type="component" value="Unassembled WGS sequence"/>
</dbReference>
<keyword evidence="2" id="KW-0547">Nucleotide-binding</keyword>
<sequence length="708" mass="78019">MGAMNAVVELPQAFDPRIHASDPLTARWLSEATLRLRREIAWLWFQRGGTPSPADARLPPVGDAVVDSLDLARHADEKRRFFANDATGRYLSERIALLREHTPPKTGPWTAIAHRLQLDEAAQLVLAVGLLARSDSATAAIIATCHGDGHRSQPSLALVQRLCDEPTDLLHMDAAHPLFRFGLLAFVDDTPRNGWLQGFEMPALIASACLFDDGRLPPDLRLLTPTSLHRDERGELAAAAHTLAHPPQEACFLPLLGDRGSDYSGWAAWLAQASGRLIVGMQRPDLPDAHRLAALAAWCWLHDADVLLPTLTPPTDEHVRPLVWPTTPVRWLAPMSDLQASKPLPAHALQAPIVLPVTDHATRVARLTHALGARATGLDAGIAEVARRFRLGATAIDAIGAAASTFDGRLDAEALQALCRTQSRPDLGSLAQAVRTRFALDEMVLPAPQRLQLDEIVRATRALTTVHYDWGTAKAWNESGLSALFCGPPGTGKTMAAEAIAHELSLPMYRIDLSQVVNKYIGETEKNLKRVFDVIEESDCVVFFDEADALFGKRTSVKDAHDRFANIEVSYLLERMERLKGVAILATNRRKDLDEAFLRRLRYLVDFPLPGEAERQRLWRYVFPTRVDTSTLDFAYLAQAFPLAGGHIRSIAFNACLQSDVGGTPRVEMATVLCAVKRELDKINRPISVESFGRYQSLVAALFEEDVR</sequence>
<dbReference type="CDD" id="cd19481">
    <property type="entry name" value="RecA-like_protease"/>
    <property type="match status" value="1"/>
</dbReference>
<evidence type="ECO:0000259" key="4">
    <source>
        <dbReference type="SMART" id="SM00382"/>
    </source>
</evidence>
<proteinExistence type="inferred from homology"/>